<feature type="transmembrane region" description="Helical" evidence="1">
    <location>
        <begin position="7"/>
        <end position="27"/>
    </location>
</feature>
<protein>
    <submittedName>
        <fullName evidence="2">Uncharacterized protein</fullName>
    </submittedName>
</protein>
<keyword evidence="1" id="KW-0472">Membrane</keyword>
<name>A0A316AAZ0_9ACTN</name>
<sequence length="74" mass="8395">MRVNTPTWIRVVSFVVSLGAFVLTRMMTRGLPWWLSIVVAFVVMLVAGRLAAIGAAEAHVWWRRRQERGAVTRS</sequence>
<dbReference type="AlphaFoldDB" id="A0A316AAZ0"/>
<accession>A0A316AAZ0</accession>
<keyword evidence="1" id="KW-1133">Transmembrane helix</keyword>
<keyword evidence="3" id="KW-1185">Reference proteome</keyword>
<proteinExistence type="predicted"/>
<keyword evidence="1" id="KW-0812">Transmembrane</keyword>
<evidence type="ECO:0000313" key="2">
    <source>
        <dbReference type="EMBL" id="PWJ54579.1"/>
    </source>
</evidence>
<dbReference type="EMBL" id="QGDQ01000006">
    <property type="protein sequence ID" value="PWJ54579.1"/>
    <property type="molecule type" value="Genomic_DNA"/>
</dbReference>
<gene>
    <name evidence="2" type="ORF">BXY45_10622</name>
</gene>
<organism evidence="2 3">
    <name type="scientific">Quadrisphaera granulorum</name>
    <dbReference type="NCBI Taxonomy" id="317664"/>
    <lineage>
        <taxon>Bacteria</taxon>
        <taxon>Bacillati</taxon>
        <taxon>Actinomycetota</taxon>
        <taxon>Actinomycetes</taxon>
        <taxon>Kineosporiales</taxon>
        <taxon>Kineosporiaceae</taxon>
        <taxon>Quadrisphaera</taxon>
    </lineage>
</organism>
<evidence type="ECO:0000256" key="1">
    <source>
        <dbReference type="SAM" id="Phobius"/>
    </source>
</evidence>
<feature type="transmembrane region" description="Helical" evidence="1">
    <location>
        <begin position="33"/>
        <end position="56"/>
    </location>
</feature>
<dbReference type="Proteomes" id="UP000245469">
    <property type="component" value="Unassembled WGS sequence"/>
</dbReference>
<reference evidence="2 3" key="1">
    <citation type="submission" date="2018-03" db="EMBL/GenBank/DDBJ databases">
        <title>Genomic Encyclopedia of Archaeal and Bacterial Type Strains, Phase II (KMG-II): from individual species to whole genera.</title>
        <authorList>
            <person name="Goeker M."/>
        </authorList>
    </citation>
    <scope>NUCLEOTIDE SEQUENCE [LARGE SCALE GENOMIC DNA]</scope>
    <source>
        <strain evidence="2 3">DSM 44889</strain>
    </source>
</reference>
<comment type="caution">
    <text evidence="2">The sequence shown here is derived from an EMBL/GenBank/DDBJ whole genome shotgun (WGS) entry which is preliminary data.</text>
</comment>
<evidence type="ECO:0000313" key="3">
    <source>
        <dbReference type="Proteomes" id="UP000245469"/>
    </source>
</evidence>